<gene>
    <name evidence="1" type="ORF">GCM10010470_59060</name>
</gene>
<name>A0ABN3VLS3_9PSEU</name>
<accession>A0ABN3VLS3</accession>
<organism evidence="1 2">
    <name type="scientific">Saccharopolyspora taberi</name>
    <dbReference type="NCBI Taxonomy" id="60895"/>
    <lineage>
        <taxon>Bacteria</taxon>
        <taxon>Bacillati</taxon>
        <taxon>Actinomycetota</taxon>
        <taxon>Actinomycetes</taxon>
        <taxon>Pseudonocardiales</taxon>
        <taxon>Pseudonocardiaceae</taxon>
        <taxon>Saccharopolyspora</taxon>
    </lineage>
</organism>
<reference evidence="1 2" key="1">
    <citation type="journal article" date="2019" name="Int. J. Syst. Evol. Microbiol.">
        <title>The Global Catalogue of Microorganisms (GCM) 10K type strain sequencing project: providing services to taxonomists for standard genome sequencing and annotation.</title>
        <authorList>
            <consortium name="The Broad Institute Genomics Platform"/>
            <consortium name="The Broad Institute Genome Sequencing Center for Infectious Disease"/>
            <person name="Wu L."/>
            <person name="Ma J."/>
        </authorList>
    </citation>
    <scope>NUCLEOTIDE SEQUENCE [LARGE SCALE GENOMIC DNA]</scope>
    <source>
        <strain evidence="1 2">JCM 9383</strain>
    </source>
</reference>
<dbReference type="EMBL" id="BAAAUX010000029">
    <property type="protein sequence ID" value="GAA2815793.1"/>
    <property type="molecule type" value="Genomic_DNA"/>
</dbReference>
<evidence type="ECO:0000313" key="2">
    <source>
        <dbReference type="Proteomes" id="UP001500979"/>
    </source>
</evidence>
<keyword evidence="2" id="KW-1185">Reference proteome</keyword>
<sequence>MPIFVTVQPDEKTHAECLIHATGTPMLAIHDPSASVMFTAGPSAEAAQHAAVFASRLTQAGRQFEYEALRRAYAEPEPTCEVEA</sequence>
<dbReference type="Proteomes" id="UP001500979">
    <property type="component" value="Unassembled WGS sequence"/>
</dbReference>
<protein>
    <submittedName>
        <fullName evidence="1">Uncharacterized protein</fullName>
    </submittedName>
</protein>
<comment type="caution">
    <text evidence="1">The sequence shown here is derived from an EMBL/GenBank/DDBJ whole genome shotgun (WGS) entry which is preliminary data.</text>
</comment>
<evidence type="ECO:0000313" key="1">
    <source>
        <dbReference type="EMBL" id="GAA2815793.1"/>
    </source>
</evidence>
<proteinExistence type="predicted"/>
<dbReference type="RefSeq" id="WP_344685311.1">
    <property type="nucleotide sequence ID" value="NZ_BAAAUX010000029.1"/>
</dbReference>